<dbReference type="AlphaFoldDB" id="A0A397VWL6"/>
<sequence length="329" mass="38026">MSNNSKNSHTDTPKKKVKMLTLERTDDTNLATADLDEVTSLLLNSHKTCNGRQYLSDIDFHYVLPSDKLEFARLTMSYILRKHLWKKNFCSPIKEKLNMGATILDVGCGGGLWVIDMGLEYPSSTFIGIDIDPSNFPSRDRYPSNVCFLTCNVTHGVPFPPNTFDFIYISFMWCAFTEPQWLLLINDLVRVLKYDGWIEFVLPDLCSKNPGKVEKSLFKSVSKACLEIKGVNISIYKTIPKYLEAIDELDELNYATIEYPVGDWFGCFGNYAWENIKRVYESFVFLPKHIGISNEEYNNLLNEFSKEVNENKPFYEIYRYFAKKIQITN</sequence>
<proteinExistence type="predicted"/>
<accession>A0A397VWL6</accession>
<feature type="domain" description="Methyltransferase" evidence="1">
    <location>
        <begin position="103"/>
        <end position="196"/>
    </location>
</feature>
<dbReference type="Pfam" id="PF13649">
    <property type="entry name" value="Methyltransf_25"/>
    <property type="match status" value="1"/>
</dbReference>
<evidence type="ECO:0000259" key="1">
    <source>
        <dbReference type="Pfam" id="PF13649"/>
    </source>
</evidence>
<dbReference type="PANTHER" id="PTHR43591">
    <property type="entry name" value="METHYLTRANSFERASE"/>
    <property type="match status" value="1"/>
</dbReference>
<gene>
    <name evidence="2" type="ORF">C2G38_2240794</name>
</gene>
<dbReference type="Proteomes" id="UP000266673">
    <property type="component" value="Unassembled WGS sequence"/>
</dbReference>
<dbReference type="OrthoDB" id="506498at2759"/>
<evidence type="ECO:0000313" key="2">
    <source>
        <dbReference type="EMBL" id="RIB26338.1"/>
    </source>
</evidence>
<dbReference type="CDD" id="cd02440">
    <property type="entry name" value="AdoMet_MTases"/>
    <property type="match status" value="1"/>
</dbReference>
<dbReference type="SUPFAM" id="SSF53335">
    <property type="entry name" value="S-adenosyl-L-methionine-dependent methyltransferases"/>
    <property type="match status" value="1"/>
</dbReference>
<dbReference type="GO" id="GO:0008168">
    <property type="term" value="F:methyltransferase activity"/>
    <property type="evidence" value="ECO:0007669"/>
    <property type="project" value="UniProtKB-KW"/>
</dbReference>
<dbReference type="InterPro" id="IPR029063">
    <property type="entry name" value="SAM-dependent_MTases_sf"/>
</dbReference>
<protein>
    <submittedName>
        <fullName evidence="2">S-adenosyl-L-methionine-dependent methyltransferase</fullName>
    </submittedName>
</protein>
<name>A0A397VWL6_9GLOM</name>
<keyword evidence="2" id="KW-0489">Methyltransferase</keyword>
<dbReference type="PANTHER" id="PTHR43591:SF24">
    <property type="entry name" value="2-METHOXY-6-POLYPRENYL-1,4-BENZOQUINOL METHYLASE, MITOCHONDRIAL"/>
    <property type="match status" value="1"/>
</dbReference>
<dbReference type="EMBL" id="QKWP01000138">
    <property type="protein sequence ID" value="RIB26338.1"/>
    <property type="molecule type" value="Genomic_DNA"/>
</dbReference>
<dbReference type="Gene3D" id="3.40.50.150">
    <property type="entry name" value="Vaccinia Virus protein VP39"/>
    <property type="match status" value="1"/>
</dbReference>
<reference evidence="2 3" key="1">
    <citation type="submission" date="2018-06" db="EMBL/GenBank/DDBJ databases">
        <title>Comparative genomics reveals the genomic features of Rhizophagus irregularis, R. cerebriforme, R. diaphanum and Gigaspora rosea, and their symbiotic lifestyle signature.</title>
        <authorList>
            <person name="Morin E."/>
            <person name="San Clemente H."/>
            <person name="Chen E.C.H."/>
            <person name="De La Providencia I."/>
            <person name="Hainaut M."/>
            <person name="Kuo A."/>
            <person name="Kohler A."/>
            <person name="Murat C."/>
            <person name="Tang N."/>
            <person name="Roy S."/>
            <person name="Loubradou J."/>
            <person name="Henrissat B."/>
            <person name="Grigoriev I.V."/>
            <person name="Corradi N."/>
            <person name="Roux C."/>
            <person name="Martin F.M."/>
        </authorList>
    </citation>
    <scope>NUCLEOTIDE SEQUENCE [LARGE SCALE GENOMIC DNA]</scope>
    <source>
        <strain evidence="2 3">DAOM 194757</strain>
    </source>
</reference>
<dbReference type="GO" id="GO:0032259">
    <property type="term" value="P:methylation"/>
    <property type="evidence" value="ECO:0007669"/>
    <property type="project" value="UniProtKB-KW"/>
</dbReference>
<keyword evidence="3" id="KW-1185">Reference proteome</keyword>
<comment type="caution">
    <text evidence="2">The sequence shown here is derived from an EMBL/GenBank/DDBJ whole genome shotgun (WGS) entry which is preliminary data.</text>
</comment>
<keyword evidence="2" id="KW-0808">Transferase</keyword>
<dbReference type="STRING" id="44941.A0A397VWL6"/>
<evidence type="ECO:0000313" key="3">
    <source>
        <dbReference type="Proteomes" id="UP000266673"/>
    </source>
</evidence>
<dbReference type="InterPro" id="IPR041698">
    <property type="entry name" value="Methyltransf_25"/>
</dbReference>
<organism evidence="2 3">
    <name type="scientific">Gigaspora rosea</name>
    <dbReference type="NCBI Taxonomy" id="44941"/>
    <lineage>
        <taxon>Eukaryota</taxon>
        <taxon>Fungi</taxon>
        <taxon>Fungi incertae sedis</taxon>
        <taxon>Mucoromycota</taxon>
        <taxon>Glomeromycotina</taxon>
        <taxon>Glomeromycetes</taxon>
        <taxon>Diversisporales</taxon>
        <taxon>Gigasporaceae</taxon>
        <taxon>Gigaspora</taxon>
    </lineage>
</organism>